<name>A0ABP6RNU0_9PSEU</name>
<dbReference type="Proteomes" id="UP001500483">
    <property type="component" value="Unassembled WGS sequence"/>
</dbReference>
<dbReference type="EMBL" id="BAAAYK010000038">
    <property type="protein sequence ID" value="GAA3356356.1"/>
    <property type="molecule type" value="Genomic_DNA"/>
</dbReference>
<dbReference type="PANTHER" id="PTHR47691:SF3">
    <property type="entry name" value="HTH-TYPE TRANSCRIPTIONAL REGULATOR RV0890C-RELATED"/>
    <property type="match status" value="1"/>
</dbReference>
<accession>A0ABP6RNU0</accession>
<dbReference type="InterPro" id="IPR002182">
    <property type="entry name" value="NB-ARC"/>
</dbReference>
<dbReference type="Gene3D" id="3.40.50.300">
    <property type="entry name" value="P-loop containing nucleotide triphosphate hydrolases"/>
    <property type="match status" value="1"/>
</dbReference>
<dbReference type="PANTHER" id="PTHR47691">
    <property type="entry name" value="REGULATOR-RELATED"/>
    <property type="match status" value="1"/>
</dbReference>
<evidence type="ECO:0000313" key="2">
    <source>
        <dbReference type="EMBL" id="GAA3356356.1"/>
    </source>
</evidence>
<comment type="caution">
    <text evidence="2">The sequence shown here is derived from an EMBL/GenBank/DDBJ whole genome shotgun (WGS) entry which is preliminary data.</text>
</comment>
<dbReference type="Pfam" id="PF00931">
    <property type="entry name" value="NB-ARC"/>
    <property type="match status" value="1"/>
</dbReference>
<proteinExistence type="predicted"/>
<evidence type="ECO:0000313" key="3">
    <source>
        <dbReference type="Proteomes" id="UP001500483"/>
    </source>
</evidence>
<sequence>MSEPVWSNNSNSAPVHGNVVQAGRVERLIVQSRDGAELPVPRTLPRDPRHHGFRNRVVELAELDRLRGLANDEQRPLTVVLPGMPGVGKTMTALRWAHQVQDEFSDGVLVADLGGASPTGPASPFDVLGAFLRDLGVTAVGALTTERERANLFHTLTAHRELLLVLDDAATSRQVEALLPPSPRSCVVVTTRYALDLLGQQGVEHVPVEPFHLNDALALMSEAVANPETPLDPAALRKLAEACGRLPLALRVAGARLRGRSSIESFVDRVVEGSGLLTHLHFDGERLVHGVSEVCYQELPPAEARAYRFLGLHPGPEFSVAAVAALLGTSEFDAEEMLAELRRVGLLGVSGDRYRIHPLLQRHAEDAGRDADTVADRAAALTRLVEHYHSFAMARDVVLSSRRRLSTRYDSVSAAHTGPEARRKALDGLDTERLNLLAAVRVAESLGLHDRVWQLCESLFTYQFDRDLFGDLLDAHLAGIRAAEALGDAAVLARMVSQYGSGLFAAHDDAEARVQFERARRIAVECGDALAEQSATEWTGFVHERAGAPESALECFERSRAIIRSRFAPEHRPRPLALYGLNAGRVLVSVGRYDEARPELLAAAEFFRTNGERGNLAKVELPLAELELRTGGADALPRLERVLAVFAELRMRSWQVTALELLAEALDGAGNAEKALLRRQEATDLALVLGRQRAAAGSDQDS</sequence>
<reference evidence="3" key="1">
    <citation type="journal article" date="2019" name="Int. J. Syst. Evol. Microbiol.">
        <title>The Global Catalogue of Microorganisms (GCM) 10K type strain sequencing project: providing services to taxonomists for standard genome sequencing and annotation.</title>
        <authorList>
            <consortium name="The Broad Institute Genomics Platform"/>
            <consortium name="The Broad Institute Genome Sequencing Center for Infectious Disease"/>
            <person name="Wu L."/>
            <person name="Ma J."/>
        </authorList>
    </citation>
    <scope>NUCLEOTIDE SEQUENCE [LARGE SCALE GENOMIC DNA]</scope>
    <source>
        <strain evidence="3">JCM 9687</strain>
    </source>
</reference>
<dbReference type="SUPFAM" id="SSF52540">
    <property type="entry name" value="P-loop containing nucleoside triphosphate hydrolases"/>
    <property type="match status" value="1"/>
</dbReference>
<protein>
    <submittedName>
        <fullName evidence="2">Tetratricopeptide repeat protein</fullName>
    </submittedName>
</protein>
<keyword evidence="3" id="KW-1185">Reference proteome</keyword>
<dbReference type="InterPro" id="IPR027417">
    <property type="entry name" value="P-loop_NTPase"/>
</dbReference>
<dbReference type="InterPro" id="IPR011990">
    <property type="entry name" value="TPR-like_helical_dom_sf"/>
</dbReference>
<dbReference type="SUPFAM" id="SSF48452">
    <property type="entry name" value="TPR-like"/>
    <property type="match status" value="2"/>
</dbReference>
<feature type="domain" description="NB-ARC" evidence="1">
    <location>
        <begin position="73"/>
        <end position="224"/>
    </location>
</feature>
<gene>
    <name evidence="2" type="ORF">GCM10020366_20100</name>
</gene>
<dbReference type="PRINTS" id="PR00364">
    <property type="entry name" value="DISEASERSIST"/>
</dbReference>
<dbReference type="Gene3D" id="1.25.40.10">
    <property type="entry name" value="Tetratricopeptide repeat domain"/>
    <property type="match status" value="1"/>
</dbReference>
<evidence type="ECO:0000259" key="1">
    <source>
        <dbReference type="Pfam" id="PF00931"/>
    </source>
</evidence>
<organism evidence="2 3">
    <name type="scientific">Saccharopolyspora gregorii</name>
    <dbReference type="NCBI Taxonomy" id="33914"/>
    <lineage>
        <taxon>Bacteria</taxon>
        <taxon>Bacillati</taxon>
        <taxon>Actinomycetota</taxon>
        <taxon>Actinomycetes</taxon>
        <taxon>Pseudonocardiales</taxon>
        <taxon>Pseudonocardiaceae</taxon>
        <taxon>Saccharopolyspora</taxon>
    </lineage>
</organism>
<dbReference type="RefSeq" id="WP_344925764.1">
    <property type="nucleotide sequence ID" value="NZ_BAAAYK010000038.1"/>
</dbReference>